<dbReference type="CDD" id="cd06467">
    <property type="entry name" value="p23_NUDC_like"/>
    <property type="match status" value="1"/>
</dbReference>
<dbReference type="SUPFAM" id="SSF49764">
    <property type="entry name" value="HSP20-like chaperones"/>
    <property type="match status" value="1"/>
</dbReference>
<keyword evidence="5" id="KW-0597">Phosphoprotein</keyword>
<dbReference type="Pfam" id="PF04969">
    <property type="entry name" value="CS"/>
    <property type="match status" value="1"/>
</dbReference>
<dbReference type="GO" id="GO:0006457">
    <property type="term" value="P:protein folding"/>
    <property type="evidence" value="ECO:0007669"/>
    <property type="project" value="TreeGrafter"/>
</dbReference>
<dbReference type="InterPro" id="IPR025934">
    <property type="entry name" value="NudC_N_dom"/>
</dbReference>
<evidence type="ECO:0000256" key="6">
    <source>
        <dbReference type="ARBA" id="ARBA00030427"/>
    </source>
</evidence>
<dbReference type="GO" id="GO:0051082">
    <property type="term" value="F:unfolded protein binding"/>
    <property type="evidence" value="ECO:0007669"/>
    <property type="project" value="TreeGrafter"/>
</dbReference>
<dbReference type="GO" id="GO:0005737">
    <property type="term" value="C:cytoplasm"/>
    <property type="evidence" value="ECO:0007669"/>
    <property type="project" value="UniProtKB-SubCell"/>
</dbReference>
<gene>
    <name evidence="9" type="ORF">LDAN0321_LOCUS13115</name>
</gene>
<evidence type="ECO:0000313" key="9">
    <source>
        <dbReference type="EMBL" id="CAD9590121.1"/>
    </source>
</evidence>
<evidence type="ECO:0000256" key="3">
    <source>
        <dbReference type="ARBA" id="ARBA00017641"/>
    </source>
</evidence>
<dbReference type="Gene3D" id="2.60.40.790">
    <property type="match status" value="1"/>
</dbReference>
<dbReference type="InterPro" id="IPR008978">
    <property type="entry name" value="HSP20-like_chaperone"/>
</dbReference>
<dbReference type="PANTHER" id="PTHR12356:SF3">
    <property type="entry name" value="NUCLEAR MIGRATION PROTEIN NUDC"/>
    <property type="match status" value="1"/>
</dbReference>
<dbReference type="AlphaFoldDB" id="A0A7S2KXX8"/>
<dbReference type="FunFam" id="2.60.40.790:FF:000001">
    <property type="entry name" value="Nuclear migration protein nudC"/>
    <property type="match status" value="1"/>
</dbReference>
<accession>A0A7S2KXX8</accession>
<feature type="compositionally biased region" description="Low complexity" evidence="7">
    <location>
        <begin position="118"/>
        <end position="133"/>
    </location>
</feature>
<feature type="domain" description="CS" evidence="8">
    <location>
        <begin position="177"/>
        <end position="265"/>
    </location>
</feature>
<evidence type="ECO:0000256" key="1">
    <source>
        <dbReference type="ARBA" id="ARBA00004496"/>
    </source>
</evidence>
<evidence type="ECO:0000259" key="8">
    <source>
        <dbReference type="PROSITE" id="PS51203"/>
    </source>
</evidence>
<evidence type="ECO:0000256" key="4">
    <source>
        <dbReference type="ARBA" id="ARBA00022490"/>
    </source>
</evidence>
<dbReference type="InterPro" id="IPR007052">
    <property type="entry name" value="CS_dom"/>
</dbReference>
<dbReference type="InterPro" id="IPR037898">
    <property type="entry name" value="NudC_fam"/>
</dbReference>
<sequence>MAPSNDTDDDRFDGLYLNVAQTKRGIEPLLDSMFSFLRRKTDFFAGPPGTEPGQGTVFAMQKVNEVLAKHVEIYNKEQSKKEKKVKSENPVVKEPVEEDVIELGQDGFDVSSGEDDSPAPASSSSTPAVPETSKIPQAVLSNDENKAVSSENKPDSNDNNNDGDDGSEEPPKGNGGVVPGKYVWTQTLEEVNLTMPLPDHTRGRDLKVTISKARLKILLHNETKVDAKFSKSVIADDSFWTLEDGNKLCINLQKLNQMEWWECVCEGDPKIDTKKVQPENSQLSDLDGETRQTVEKMMFDQRQKSLGLPTSEEQQKLDVLEKFKKMHPEMDFSNAKIS</sequence>
<dbReference type="PANTHER" id="PTHR12356">
    <property type="entry name" value="NUCLEAR MOVEMENT PROTEIN NUDC"/>
    <property type="match status" value="1"/>
</dbReference>
<dbReference type="Pfam" id="PF14050">
    <property type="entry name" value="Nudc_N"/>
    <property type="match status" value="1"/>
</dbReference>
<feature type="region of interest" description="Disordered" evidence="7">
    <location>
        <begin position="75"/>
        <end position="180"/>
    </location>
</feature>
<evidence type="ECO:0000256" key="7">
    <source>
        <dbReference type="SAM" id="MobiDB-lite"/>
    </source>
</evidence>
<reference evidence="9" key="1">
    <citation type="submission" date="2021-01" db="EMBL/GenBank/DDBJ databases">
        <authorList>
            <person name="Corre E."/>
            <person name="Pelletier E."/>
            <person name="Niang G."/>
            <person name="Scheremetjew M."/>
            <person name="Finn R."/>
            <person name="Kale V."/>
            <person name="Holt S."/>
            <person name="Cochrane G."/>
            <person name="Meng A."/>
            <person name="Brown T."/>
            <person name="Cohen L."/>
        </authorList>
    </citation>
    <scope>NUCLEOTIDE SEQUENCE</scope>
    <source>
        <strain evidence="9">B650</strain>
    </source>
</reference>
<dbReference type="EMBL" id="HBGY01020829">
    <property type="protein sequence ID" value="CAD9590121.1"/>
    <property type="molecule type" value="Transcribed_RNA"/>
</dbReference>
<comment type="similarity">
    <text evidence="2">Belongs to the nudC family.</text>
</comment>
<keyword evidence="4" id="KW-0963">Cytoplasm</keyword>
<proteinExistence type="inferred from homology"/>
<evidence type="ECO:0000256" key="2">
    <source>
        <dbReference type="ARBA" id="ARBA00010513"/>
    </source>
</evidence>
<dbReference type="PROSITE" id="PS51203">
    <property type="entry name" value="CS"/>
    <property type="match status" value="1"/>
</dbReference>
<evidence type="ECO:0000256" key="5">
    <source>
        <dbReference type="ARBA" id="ARBA00022553"/>
    </source>
</evidence>
<name>A0A7S2KXX8_9STRA</name>
<organism evidence="9">
    <name type="scientific">Leptocylindrus danicus</name>
    <dbReference type="NCBI Taxonomy" id="163516"/>
    <lineage>
        <taxon>Eukaryota</taxon>
        <taxon>Sar</taxon>
        <taxon>Stramenopiles</taxon>
        <taxon>Ochrophyta</taxon>
        <taxon>Bacillariophyta</taxon>
        <taxon>Coscinodiscophyceae</taxon>
        <taxon>Chaetocerotophycidae</taxon>
        <taxon>Leptocylindrales</taxon>
        <taxon>Leptocylindraceae</taxon>
        <taxon>Leptocylindrus</taxon>
    </lineage>
</organism>
<comment type="subcellular location">
    <subcellularLocation>
        <location evidence="1">Cytoplasm</location>
    </subcellularLocation>
</comment>
<protein>
    <recommendedName>
        <fullName evidence="3">Nuclear migration protein nudC</fullName>
    </recommendedName>
    <alternativeName>
        <fullName evidence="6">Nuclear distribution protein C homolog</fullName>
    </alternativeName>
</protein>